<dbReference type="GO" id="GO:0000271">
    <property type="term" value="P:polysaccharide biosynthetic process"/>
    <property type="evidence" value="ECO:0000318"/>
    <property type="project" value="GO_Central"/>
</dbReference>
<dbReference type="InterPro" id="IPR002656">
    <property type="entry name" value="Acyl_transf_3_dom"/>
</dbReference>
<dbReference type="HOGENOM" id="CLU_005679_12_1_1"/>
<dbReference type="EMBL" id="BX284601">
    <property type="protein sequence ID" value="CAB04375.2"/>
    <property type="molecule type" value="Genomic_DNA"/>
</dbReference>
<reference evidence="4 5" key="1">
    <citation type="journal article" date="1998" name="Science">
        <title>Genome sequence of the nematode C. elegans: a platform for investigating biology.</title>
        <authorList>
            <consortium name="The C. elegans sequencing consortium"/>
            <person name="Sulson J.E."/>
            <person name="Waterston R."/>
        </authorList>
    </citation>
    <scope>NUCLEOTIDE SEQUENCE [LARGE SCALE GENOMIC DNA]</scope>
    <source>
        <strain evidence="4 5">Bristol N2</strain>
    </source>
</reference>
<dbReference type="Bgee" id="WBGene00009609">
    <property type="expression patterns" value="Expressed in material anatomical entity and 2 other cell types or tissues"/>
</dbReference>
<keyword evidence="4" id="KW-0808">Transferase</keyword>
<dbReference type="InParanoid" id="O45508"/>
<dbReference type="Proteomes" id="UP000001940">
    <property type="component" value="Chromosome I"/>
</dbReference>
<dbReference type="PANTHER" id="PTHR23028:SF127">
    <property type="entry name" value="ACYL_TRANSF_3 DOMAIN-CONTAINING PROTEIN-RELATED"/>
    <property type="match status" value="1"/>
</dbReference>
<dbReference type="GO" id="GO:0016747">
    <property type="term" value="F:acyltransferase activity, transferring groups other than amino-acyl groups"/>
    <property type="evidence" value="ECO:0007669"/>
    <property type="project" value="InterPro"/>
</dbReference>
<dbReference type="PaxDb" id="6239-F41D3.4"/>
<feature type="domain" description="Acyltransferase 3" evidence="2">
    <location>
        <begin position="10"/>
        <end position="332"/>
    </location>
</feature>
<keyword evidence="5" id="KW-1185">Reference proteome</keyword>
<feature type="transmembrane region" description="Helical" evidence="1">
    <location>
        <begin position="136"/>
        <end position="159"/>
    </location>
</feature>
<feature type="transmembrane region" description="Helical" evidence="1">
    <location>
        <begin position="12"/>
        <end position="29"/>
    </location>
</feature>
<evidence type="ECO:0000313" key="4">
    <source>
        <dbReference type="EMBL" id="CAB04375.2"/>
    </source>
</evidence>
<organism evidence="4 5">
    <name type="scientific">Caenorhabditis elegans</name>
    <dbReference type="NCBI Taxonomy" id="6239"/>
    <lineage>
        <taxon>Eukaryota</taxon>
        <taxon>Metazoa</taxon>
        <taxon>Ecdysozoa</taxon>
        <taxon>Nematoda</taxon>
        <taxon>Chromadorea</taxon>
        <taxon>Rhabditida</taxon>
        <taxon>Rhabditina</taxon>
        <taxon>Rhabditomorpha</taxon>
        <taxon>Rhabditoidea</taxon>
        <taxon>Rhabditidae</taxon>
        <taxon>Peloderinae</taxon>
        <taxon>Caenorhabditis</taxon>
    </lineage>
</organism>
<dbReference type="KEGG" id="cel:CELE_F41D3.4"/>
<dbReference type="InterPro" id="IPR050879">
    <property type="entry name" value="Acyltransferase_3"/>
</dbReference>
<feature type="transmembrane region" description="Helical" evidence="1">
    <location>
        <begin position="76"/>
        <end position="96"/>
    </location>
</feature>
<dbReference type="FunCoup" id="O45508">
    <property type="interactions" value="26"/>
</dbReference>
<feature type="transmembrane region" description="Helical" evidence="1">
    <location>
        <begin position="35"/>
        <end position="55"/>
    </location>
</feature>
<proteinExistence type="predicted"/>
<dbReference type="InterPro" id="IPR043968">
    <property type="entry name" value="SGNH"/>
</dbReference>
<dbReference type="AGR" id="WB:WBGene00009609"/>
<sequence>MTSQPAKRLDLQGIRGLAILAVLGFHFYPGAFPNGYLGVDQFFVLSGFLMCMLLRRSENEPAFSLIRTFHYKRLKRILPLYFLVILAGMIGLYSFFPDISIDSNQKSATRALFFISNRASTLEDDYFSMLSMAMDIFTHTWSLSVEVQFYVLVPSMYLIGTKLPAKLHNPYYTIIGLASYLFFHFSPAPVAFNSVLARIWQFIIGMLIYNIGCSKLKRHYKILTDQEEKCKLQESYKSYIFLAALTIMAFFPIPLDASIIRPLVTIGTGCLMLTCEGNPMLSNKILTYLGDISYSLYLIHWPIYAYWKLTCNGDSSLLICALISSIVLAIVFFETFEKWYLKLSNPNLSILVALLFASSGLAIEKIEISNQIYMYRHNIKTLDSVTSNMTVDDAIRLNYQWNIDDGANLIVSSCAYESGAGPFGWCNHTGLNPSGKYKIVMFGNSWVANHAAMLYQECGHKAKILIQGSANACDPLYFTRAAHAEDLCRKNFSNFEERVRLEQPDYGFMLTRHLAIGELRPPNVTTFEEDTVYQVMKQQMLKFVSNVKHKIYIVNAFPRIDQSAVVKIAKWLKNGTSPEEVDKRLFTWKYAEIEQTRYELMRERYGQLEKDCNGKCVLVDYKPKFFNPHTGLYRMFDDRGFSYYTMGLHFSPHGIEFVRPIWRDICNSL</sequence>
<gene>
    <name evidence="4 6" type="primary">oac-27</name>
    <name evidence="4" type="ORF">CELE_F41D3.4</name>
    <name evidence="6" type="ORF">F41D3.4</name>
</gene>
<keyword evidence="1" id="KW-0812">Transmembrane</keyword>
<dbReference type="GeneID" id="185604"/>
<feature type="transmembrane region" description="Helical" evidence="1">
    <location>
        <begin position="198"/>
        <end position="216"/>
    </location>
</feature>
<feature type="transmembrane region" description="Helical" evidence="1">
    <location>
        <begin position="285"/>
        <end position="303"/>
    </location>
</feature>
<evidence type="ECO:0000256" key="1">
    <source>
        <dbReference type="SAM" id="Phobius"/>
    </source>
</evidence>
<dbReference type="eggNOG" id="ENOG502SGA9">
    <property type="taxonomic scope" value="Eukaryota"/>
</dbReference>
<protein>
    <submittedName>
        <fullName evidence="4">Acyltransferase</fullName>
    </submittedName>
</protein>
<keyword evidence="4" id="KW-0012">Acyltransferase</keyword>
<dbReference type="PIR" id="T22066">
    <property type="entry name" value="T22066"/>
</dbReference>
<name>O45508_CAEEL</name>
<dbReference type="WormBase" id="F41D3.4">
    <property type="protein sequence ID" value="CE25882"/>
    <property type="gene ID" value="WBGene00009609"/>
    <property type="gene designation" value="oac-27"/>
</dbReference>
<keyword evidence="1" id="KW-0472">Membrane</keyword>
<dbReference type="RefSeq" id="NP_493093.1">
    <property type="nucleotide sequence ID" value="NM_060692.4"/>
</dbReference>
<dbReference type="GO" id="GO:0016020">
    <property type="term" value="C:membrane"/>
    <property type="evidence" value="ECO:0000318"/>
    <property type="project" value="GO_Central"/>
</dbReference>
<dbReference type="AlphaFoldDB" id="O45508"/>
<feature type="transmembrane region" description="Helical" evidence="1">
    <location>
        <begin position="315"/>
        <end position="333"/>
    </location>
</feature>
<dbReference type="Pfam" id="PF19040">
    <property type="entry name" value="SGNH"/>
    <property type="match status" value="1"/>
</dbReference>
<dbReference type="OrthoDB" id="5825384at2759"/>
<feature type="transmembrane region" description="Helical" evidence="1">
    <location>
        <begin position="236"/>
        <end position="253"/>
    </location>
</feature>
<dbReference type="UCSC" id="F41D3.4">
    <property type="organism name" value="c. elegans"/>
</dbReference>
<keyword evidence="1" id="KW-1133">Transmembrane helix</keyword>
<dbReference type="CTD" id="185604"/>
<evidence type="ECO:0000259" key="3">
    <source>
        <dbReference type="Pfam" id="PF19040"/>
    </source>
</evidence>
<accession>O45508</accession>
<dbReference type="PANTHER" id="PTHR23028">
    <property type="entry name" value="ACETYLTRANSFERASE"/>
    <property type="match status" value="1"/>
</dbReference>
<evidence type="ECO:0000259" key="2">
    <source>
        <dbReference type="Pfam" id="PF01757"/>
    </source>
</evidence>
<evidence type="ECO:0000313" key="6">
    <source>
        <dbReference type="WormBase" id="F41D3.4"/>
    </source>
</evidence>
<dbReference type="PhylomeDB" id="O45508"/>
<dbReference type="Pfam" id="PF01757">
    <property type="entry name" value="Acyl_transf_3"/>
    <property type="match status" value="1"/>
</dbReference>
<feature type="transmembrane region" description="Helical" evidence="1">
    <location>
        <begin position="171"/>
        <end position="192"/>
    </location>
</feature>
<evidence type="ECO:0000313" key="5">
    <source>
        <dbReference type="Proteomes" id="UP000001940"/>
    </source>
</evidence>
<feature type="domain" description="SGNH" evidence="3">
    <location>
        <begin position="414"/>
        <end position="663"/>
    </location>
</feature>